<feature type="domain" description="Gfo/Idh/MocA-like oxidoreductase N-terminal" evidence="2">
    <location>
        <begin position="11"/>
        <end position="131"/>
    </location>
</feature>
<feature type="domain" description="Gal80p-like C-terminal" evidence="3">
    <location>
        <begin position="139"/>
        <end position="280"/>
    </location>
</feature>
<dbReference type="InterPro" id="IPR036291">
    <property type="entry name" value="NAD(P)-bd_dom_sf"/>
</dbReference>
<gene>
    <name evidence="4" type="ORF">E1757_14030</name>
</gene>
<dbReference type="PANTHER" id="PTHR43818">
    <property type="entry name" value="BCDNA.GH03377"/>
    <property type="match status" value="1"/>
</dbReference>
<dbReference type="OrthoDB" id="9815825at2"/>
<dbReference type="GO" id="GO:0016491">
    <property type="term" value="F:oxidoreductase activity"/>
    <property type="evidence" value="ECO:0007669"/>
    <property type="project" value="UniProtKB-KW"/>
</dbReference>
<proteinExistence type="predicted"/>
<dbReference type="AlphaFoldDB" id="A0A4R5KS99"/>
<dbReference type="EMBL" id="SMRT01000005">
    <property type="protein sequence ID" value="TDF97710.1"/>
    <property type="molecule type" value="Genomic_DNA"/>
</dbReference>
<accession>A0A4R5KS99</accession>
<dbReference type="Proteomes" id="UP000295636">
    <property type="component" value="Unassembled WGS sequence"/>
</dbReference>
<dbReference type="Pfam" id="PF01408">
    <property type="entry name" value="GFO_IDH_MocA"/>
    <property type="match status" value="1"/>
</dbReference>
<reference evidence="4 5" key="1">
    <citation type="submission" date="2019-03" db="EMBL/GenBank/DDBJ databases">
        <title>This is whole genome sequence of Paenibacillus sp MS74 strain.</title>
        <authorList>
            <person name="Trinh H.N."/>
        </authorList>
    </citation>
    <scope>NUCLEOTIDE SEQUENCE [LARGE SCALE GENOMIC DNA]</scope>
    <source>
        <strain evidence="4 5">MS74</strain>
    </source>
</reference>
<protein>
    <submittedName>
        <fullName evidence="4">Gfo/Idh/MocA family oxidoreductase</fullName>
    </submittedName>
</protein>
<dbReference type="PANTHER" id="PTHR43818:SF11">
    <property type="entry name" value="BCDNA.GH03377"/>
    <property type="match status" value="1"/>
</dbReference>
<dbReference type="Gene3D" id="3.30.360.10">
    <property type="entry name" value="Dihydrodipicolinate Reductase, domain 2"/>
    <property type="match status" value="1"/>
</dbReference>
<dbReference type="InterPro" id="IPR000683">
    <property type="entry name" value="Gfo/Idh/MocA-like_OxRdtase_N"/>
</dbReference>
<name>A0A4R5KS99_9BACL</name>
<dbReference type="GO" id="GO:0000166">
    <property type="term" value="F:nucleotide binding"/>
    <property type="evidence" value="ECO:0007669"/>
    <property type="project" value="InterPro"/>
</dbReference>
<dbReference type="Gene3D" id="3.40.50.720">
    <property type="entry name" value="NAD(P)-binding Rossmann-like Domain"/>
    <property type="match status" value="1"/>
</dbReference>
<evidence type="ECO:0000259" key="2">
    <source>
        <dbReference type="Pfam" id="PF01408"/>
    </source>
</evidence>
<evidence type="ECO:0000313" key="5">
    <source>
        <dbReference type="Proteomes" id="UP000295636"/>
    </source>
</evidence>
<evidence type="ECO:0000313" key="4">
    <source>
        <dbReference type="EMBL" id="TDF97710.1"/>
    </source>
</evidence>
<dbReference type="SUPFAM" id="SSF55347">
    <property type="entry name" value="Glyceraldehyde-3-phosphate dehydrogenase-like, C-terminal domain"/>
    <property type="match status" value="1"/>
</dbReference>
<evidence type="ECO:0000259" key="3">
    <source>
        <dbReference type="Pfam" id="PF22685"/>
    </source>
</evidence>
<organism evidence="4 5">
    <name type="scientific">Paenibacillus piri</name>
    <dbReference type="NCBI Taxonomy" id="2547395"/>
    <lineage>
        <taxon>Bacteria</taxon>
        <taxon>Bacillati</taxon>
        <taxon>Bacillota</taxon>
        <taxon>Bacilli</taxon>
        <taxon>Bacillales</taxon>
        <taxon>Paenibacillaceae</taxon>
        <taxon>Paenibacillus</taxon>
    </lineage>
</organism>
<keyword evidence="5" id="KW-1185">Reference proteome</keyword>
<dbReference type="RefSeq" id="WP_133229034.1">
    <property type="nucleotide sequence ID" value="NZ_SMRT01000005.1"/>
</dbReference>
<dbReference type="InterPro" id="IPR050463">
    <property type="entry name" value="Gfo/Idh/MocA_oxidrdct_glycsds"/>
</dbReference>
<dbReference type="InterPro" id="IPR055080">
    <property type="entry name" value="Gal80p-like_C"/>
</dbReference>
<sequence>MTAFKNGNPIGVGVIGASLGGTWGGVAHLPALLALPQFRATAVSTTRQTSAEATAERFSIPNAFTDPYELAMHPDVDLVTIAVKVPDHDKLIRAALQAGKHVFSEFPLGRTTEEASGLLQAAEAKGVRHFTGLQARANPAFHYVKDLIADGYVGDVLAVHCSYAMPVFPTRSKQINQSRAYLLEEANGANQLTITAGHLLDGITYMFGSFSEISAILETQIKQVKVAETGEVVQATAPDHVVVNGKLAGGTIVSTQIRNTHRGGLSIEINGTEGDLLLQSEENYMFQMDSFVVKGAHADGKTIEWLPVPPQYNLLPAGIQAGPVFNVAGLYTQIYNDLLDSTYNAPDFRTAVDVHKLLDHVRLAAQTGTRLTL</sequence>
<dbReference type="Pfam" id="PF22685">
    <property type="entry name" value="Gal80p_C-like"/>
    <property type="match status" value="1"/>
</dbReference>
<evidence type="ECO:0000256" key="1">
    <source>
        <dbReference type="ARBA" id="ARBA00023002"/>
    </source>
</evidence>
<keyword evidence="1" id="KW-0560">Oxidoreductase</keyword>
<dbReference type="SUPFAM" id="SSF51735">
    <property type="entry name" value="NAD(P)-binding Rossmann-fold domains"/>
    <property type="match status" value="1"/>
</dbReference>
<comment type="caution">
    <text evidence="4">The sequence shown here is derived from an EMBL/GenBank/DDBJ whole genome shotgun (WGS) entry which is preliminary data.</text>
</comment>